<evidence type="ECO:0000256" key="2">
    <source>
        <dbReference type="ARBA" id="ARBA00023125"/>
    </source>
</evidence>
<dbReference type="SUPFAM" id="SSF46785">
    <property type="entry name" value="Winged helix' DNA-binding domain"/>
    <property type="match status" value="1"/>
</dbReference>
<name>A0ABR4YVX1_9MYCO</name>
<comment type="caution">
    <text evidence="5">The sequence shown here is derived from an EMBL/GenBank/DDBJ whole genome shotgun (WGS) entry which is preliminary data.</text>
</comment>
<gene>
    <name evidence="5" type="ORF">QQ44_11885</name>
</gene>
<dbReference type="InterPro" id="IPR000835">
    <property type="entry name" value="HTH_MarR-typ"/>
</dbReference>
<sequence length="185" mass="20337">MKATPDDAVDAIAAAWKRELPDVPVHSIGIVTRIWHIAKLLGDDRARLLRDHDADMATLDLLSTLRRHGKPYRMTTRELATASLITAGAITQRVDRAEAQGLVKRTGRRESRAVDVELTALGRATVDDLVGAVLERECQLLDGLPRPQQEQLERTLRLLLEHLSTFLGADRQPGHVGHSGTGHGT</sequence>
<proteinExistence type="predicted"/>
<protein>
    <recommendedName>
        <fullName evidence="4">HTH marR-type domain-containing protein</fullName>
    </recommendedName>
</protein>
<evidence type="ECO:0000259" key="4">
    <source>
        <dbReference type="SMART" id="SM00347"/>
    </source>
</evidence>
<dbReference type="Proteomes" id="UP000031004">
    <property type="component" value="Unassembled WGS sequence"/>
</dbReference>
<dbReference type="EMBL" id="JTLZ01000005">
    <property type="protein sequence ID" value="KHO26391.1"/>
    <property type="molecule type" value="Genomic_DNA"/>
</dbReference>
<dbReference type="Pfam" id="PF12802">
    <property type="entry name" value="MarR_2"/>
    <property type="match status" value="1"/>
</dbReference>
<dbReference type="InterPro" id="IPR036388">
    <property type="entry name" value="WH-like_DNA-bd_sf"/>
</dbReference>
<evidence type="ECO:0000313" key="5">
    <source>
        <dbReference type="EMBL" id="KHO26391.1"/>
    </source>
</evidence>
<evidence type="ECO:0000256" key="3">
    <source>
        <dbReference type="ARBA" id="ARBA00023163"/>
    </source>
</evidence>
<dbReference type="PANTHER" id="PTHR42756:SF1">
    <property type="entry name" value="TRANSCRIPTIONAL REPRESSOR OF EMRAB OPERON"/>
    <property type="match status" value="1"/>
</dbReference>
<keyword evidence="6" id="KW-1185">Reference proteome</keyword>
<organism evidence="5 6">
    <name type="scientific">Mycolicibacterium setense</name>
    <dbReference type="NCBI Taxonomy" id="431269"/>
    <lineage>
        <taxon>Bacteria</taxon>
        <taxon>Bacillati</taxon>
        <taxon>Actinomycetota</taxon>
        <taxon>Actinomycetes</taxon>
        <taxon>Mycobacteriales</taxon>
        <taxon>Mycobacteriaceae</taxon>
        <taxon>Mycolicibacterium</taxon>
    </lineage>
</organism>
<keyword evidence="1" id="KW-0805">Transcription regulation</keyword>
<dbReference type="Gene3D" id="1.10.10.10">
    <property type="entry name" value="Winged helix-like DNA-binding domain superfamily/Winged helix DNA-binding domain"/>
    <property type="match status" value="1"/>
</dbReference>
<dbReference type="InterPro" id="IPR036390">
    <property type="entry name" value="WH_DNA-bd_sf"/>
</dbReference>
<reference evidence="5 6" key="1">
    <citation type="submission" date="2014-11" db="EMBL/GenBank/DDBJ databases">
        <title>Mycobacterium setense Manresensis Genome.</title>
        <authorList>
            <person name="Rech G."/>
            <person name="Sumoy L."/>
        </authorList>
    </citation>
    <scope>NUCLEOTIDE SEQUENCE [LARGE SCALE GENOMIC DNA]</scope>
    <source>
        <strain evidence="5 6">Manresensis</strain>
    </source>
</reference>
<accession>A0ABR4YVX1</accession>
<evidence type="ECO:0000313" key="6">
    <source>
        <dbReference type="Proteomes" id="UP000031004"/>
    </source>
</evidence>
<keyword evidence="2" id="KW-0238">DNA-binding</keyword>
<dbReference type="RefSeq" id="WP_039319721.1">
    <property type="nucleotide sequence ID" value="NZ_JTLZ01000005.1"/>
</dbReference>
<feature type="domain" description="HTH marR-type" evidence="4">
    <location>
        <begin position="47"/>
        <end position="149"/>
    </location>
</feature>
<dbReference type="SMART" id="SM00347">
    <property type="entry name" value="HTH_MARR"/>
    <property type="match status" value="1"/>
</dbReference>
<evidence type="ECO:0000256" key="1">
    <source>
        <dbReference type="ARBA" id="ARBA00023015"/>
    </source>
</evidence>
<dbReference type="PANTHER" id="PTHR42756">
    <property type="entry name" value="TRANSCRIPTIONAL REGULATOR, MARR"/>
    <property type="match status" value="1"/>
</dbReference>
<keyword evidence="3" id="KW-0804">Transcription</keyword>